<dbReference type="Proteomes" id="UP000095751">
    <property type="component" value="Unassembled WGS sequence"/>
</dbReference>
<evidence type="ECO:0000313" key="2">
    <source>
        <dbReference type="EMBL" id="OEU15413.1"/>
    </source>
</evidence>
<dbReference type="KEGG" id="fcy:FRACYDRAFT_187537"/>
<dbReference type="GO" id="GO:0003779">
    <property type="term" value="F:actin binding"/>
    <property type="evidence" value="ECO:0007669"/>
    <property type="project" value="InterPro"/>
</dbReference>
<dbReference type="AlphaFoldDB" id="A0A1E7FC73"/>
<dbReference type="Pfam" id="PF00241">
    <property type="entry name" value="Cofilin_ADF"/>
    <property type="match status" value="1"/>
</dbReference>
<dbReference type="SUPFAM" id="SSF55753">
    <property type="entry name" value="Actin depolymerizing proteins"/>
    <property type="match status" value="1"/>
</dbReference>
<proteinExistence type="predicted"/>
<reference evidence="2 3" key="1">
    <citation type="submission" date="2016-09" db="EMBL/GenBank/DDBJ databases">
        <title>Extensive genetic diversity and differential bi-allelic expression allows diatom success in the polar Southern Ocean.</title>
        <authorList>
            <consortium name="DOE Joint Genome Institute"/>
            <person name="Mock T."/>
            <person name="Otillar R.P."/>
            <person name="Strauss J."/>
            <person name="Dupont C."/>
            <person name="Frickenhaus S."/>
            <person name="Maumus F."/>
            <person name="Mcmullan M."/>
            <person name="Sanges R."/>
            <person name="Schmutz J."/>
            <person name="Toseland A."/>
            <person name="Valas R."/>
            <person name="Veluchamy A."/>
            <person name="Ward B.J."/>
            <person name="Allen A."/>
            <person name="Barry K."/>
            <person name="Falciatore A."/>
            <person name="Ferrante M."/>
            <person name="Fortunato A.E."/>
            <person name="Gloeckner G."/>
            <person name="Gruber A."/>
            <person name="Hipkin R."/>
            <person name="Janech M."/>
            <person name="Kroth P."/>
            <person name="Leese F."/>
            <person name="Lindquist E."/>
            <person name="Lyon B.R."/>
            <person name="Martin J."/>
            <person name="Mayer C."/>
            <person name="Parker M."/>
            <person name="Quesneville H."/>
            <person name="Raymond J."/>
            <person name="Uhlig C."/>
            <person name="Valentin K.U."/>
            <person name="Worden A.Z."/>
            <person name="Armbrust E.V."/>
            <person name="Bowler C."/>
            <person name="Green B."/>
            <person name="Moulton V."/>
            <person name="Van Oosterhout C."/>
            <person name="Grigoriev I."/>
        </authorList>
    </citation>
    <scope>NUCLEOTIDE SEQUENCE [LARGE SCALE GENOMIC DNA]</scope>
    <source>
        <strain evidence="2 3">CCMP1102</strain>
    </source>
</reference>
<keyword evidence="3" id="KW-1185">Reference proteome</keyword>
<accession>A0A1E7FC73</accession>
<organism evidence="2 3">
    <name type="scientific">Fragilariopsis cylindrus CCMP1102</name>
    <dbReference type="NCBI Taxonomy" id="635003"/>
    <lineage>
        <taxon>Eukaryota</taxon>
        <taxon>Sar</taxon>
        <taxon>Stramenopiles</taxon>
        <taxon>Ochrophyta</taxon>
        <taxon>Bacillariophyta</taxon>
        <taxon>Bacillariophyceae</taxon>
        <taxon>Bacillariophycidae</taxon>
        <taxon>Bacillariales</taxon>
        <taxon>Bacillariaceae</taxon>
        <taxon>Fragilariopsis</taxon>
    </lineage>
</organism>
<dbReference type="InterPro" id="IPR029006">
    <property type="entry name" value="ADF-H/Gelsolin-like_dom_sf"/>
</dbReference>
<dbReference type="Gene3D" id="3.40.20.10">
    <property type="entry name" value="Severin"/>
    <property type="match status" value="1"/>
</dbReference>
<evidence type="ECO:0000313" key="3">
    <source>
        <dbReference type="Proteomes" id="UP000095751"/>
    </source>
</evidence>
<gene>
    <name evidence="2" type="ORF">FRACYDRAFT_187537</name>
</gene>
<dbReference type="EMBL" id="KV784359">
    <property type="protein sequence ID" value="OEU15413.1"/>
    <property type="molecule type" value="Genomic_DNA"/>
</dbReference>
<dbReference type="InterPro" id="IPR002108">
    <property type="entry name" value="ADF-H"/>
</dbReference>
<feature type="domain" description="ADF-H" evidence="1">
    <location>
        <begin position="46"/>
        <end position="168"/>
    </location>
</feature>
<evidence type="ECO:0000259" key="1">
    <source>
        <dbReference type="Pfam" id="PF00241"/>
    </source>
</evidence>
<protein>
    <recommendedName>
        <fullName evidence="1">ADF-H domain-containing protein</fullName>
    </recommendedName>
</protein>
<dbReference type="OrthoDB" id="20822at2759"/>
<name>A0A1E7FC73_9STRA</name>
<dbReference type="InParanoid" id="A0A1E7FC73"/>
<sequence>MSSSSSSSSSNVASSSQKKTLPIIAGTLQTDPRSGGIKRGSGVVVCPTVGEAWAEVRDDSNVDVDWLLIGYDGNSKNNLKLIEKGKGGIDVVSAKLSSTTYITDVGGAVFGGIRLQKKNGKFVHFVYIDENCPAMKKGRTLMYKNGVFNVLKGCDGEIEMKPDITEDDMGTIR</sequence>